<dbReference type="PRINTS" id="PR00411">
    <property type="entry name" value="PNDRDTASEI"/>
</dbReference>
<proteinExistence type="predicted"/>
<evidence type="ECO:0000256" key="3">
    <source>
        <dbReference type="ARBA" id="ARBA00022827"/>
    </source>
</evidence>
<dbReference type="PANTHER" id="PTHR43557:SF2">
    <property type="entry name" value="RIESKE DOMAIN-CONTAINING PROTEIN-RELATED"/>
    <property type="match status" value="1"/>
</dbReference>
<sequence>MPEEPIIIIGGGLAAGSAVRTLRRQGFDGDVVVIAAEPHHPYERPPLTKDYLRGESGRAALFTPALGWYRENDADVRIGLSAVAIEPDAHRVTLADGRSLAYAKLLLATGSSPRSLDVPGSDLRGVQTLRTVHDADLLAARLTAAQRDGDGKVVVIGDRWIGLEVAASACSLGLDVTVVGRGEVPLARVLGPRVGAFYRDLHERHGVRLRSRARLTRIVGVDGQVTGVELASGEVLDADVVVAGVGAAPNTGLAAAAGLRIAAADLGGGVAVDGTLATSHPDVYAAGDIASIPSPRWGRPVRV</sequence>
<dbReference type="PRINTS" id="PR00368">
    <property type="entry name" value="FADPNR"/>
</dbReference>
<dbReference type="Proteomes" id="UP000549113">
    <property type="component" value="Unassembled WGS sequence"/>
</dbReference>
<name>A0AA40VNG8_9MICO</name>
<evidence type="ECO:0000313" key="6">
    <source>
        <dbReference type="EMBL" id="MBB4140854.1"/>
    </source>
</evidence>
<dbReference type="InterPro" id="IPR050446">
    <property type="entry name" value="FAD-oxidoreductase/Apoptosis"/>
</dbReference>
<feature type="domain" description="FAD/NAD(P)-binding" evidence="5">
    <location>
        <begin position="6"/>
        <end position="292"/>
    </location>
</feature>
<evidence type="ECO:0000256" key="1">
    <source>
        <dbReference type="ARBA" id="ARBA00001974"/>
    </source>
</evidence>
<keyword evidence="4 6" id="KW-0560">Oxidoreductase</keyword>
<keyword evidence="2" id="KW-0285">Flavoprotein</keyword>
<dbReference type="InterPro" id="IPR036188">
    <property type="entry name" value="FAD/NAD-bd_sf"/>
</dbReference>
<organism evidence="6 7">
    <name type="scientific">Microbacterium invictum</name>
    <dbReference type="NCBI Taxonomy" id="515415"/>
    <lineage>
        <taxon>Bacteria</taxon>
        <taxon>Bacillati</taxon>
        <taxon>Actinomycetota</taxon>
        <taxon>Actinomycetes</taxon>
        <taxon>Micrococcales</taxon>
        <taxon>Microbacteriaceae</taxon>
        <taxon>Microbacterium</taxon>
    </lineage>
</organism>
<evidence type="ECO:0000256" key="2">
    <source>
        <dbReference type="ARBA" id="ARBA00022630"/>
    </source>
</evidence>
<dbReference type="GO" id="GO:0008860">
    <property type="term" value="F:ferredoxin-NAD+ reductase activity"/>
    <property type="evidence" value="ECO:0007669"/>
    <property type="project" value="UniProtKB-EC"/>
</dbReference>
<gene>
    <name evidence="6" type="ORF">BKA10_002648</name>
</gene>
<dbReference type="EC" id="1.18.1.3" evidence="6"/>
<dbReference type="AlphaFoldDB" id="A0AA40VNG8"/>
<dbReference type="GO" id="GO:0005737">
    <property type="term" value="C:cytoplasm"/>
    <property type="evidence" value="ECO:0007669"/>
    <property type="project" value="TreeGrafter"/>
</dbReference>
<dbReference type="SUPFAM" id="SSF51905">
    <property type="entry name" value="FAD/NAD(P)-binding domain"/>
    <property type="match status" value="2"/>
</dbReference>
<accession>A0AA40VNG8</accession>
<dbReference type="GO" id="GO:0016651">
    <property type="term" value="F:oxidoreductase activity, acting on NAD(P)H"/>
    <property type="evidence" value="ECO:0007669"/>
    <property type="project" value="TreeGrafter"/>
</dbReference>
<reference evidence="6 7" key="1">
    <citation type="submission" date="2020-08" db="EMBL/GenBank/DDBJ databases">
        <title>Sequencing the genomes of 1000 actinobacteria strains.</title>
        <authorList>
            <person name="Klenk H.-P."/>
        </authorList>
    </citation>
    <scope>NUCLEOTIDE SEQUENCE [LARGE SCALE GENOMIC DNA]</scope>
    <source>
        <strain evidence="6 7">DSM 19600</strain>
    </source>
</reference>
<dbReference type="Gene3D" id="3.50.50.60">
    <property type="entry name" value="FAD/NAD(P)-binding domain"/>
    <property type="match status" value="2"/>
</dbReference>
<comment type="cofactor">
    <cofactor evidence="1">
        <name>FAD</name>
        <dbReference type="ChEBI" id="CHEBI:57692"/>
    </cofactor>
</comment>
<dbReference type="EMBL" id="JACIFH010000001">
    <property type="protein sequence ID" value="MBB4140854.1"/>
    <property type="molecule type" value="Genomic_DNA"/>
</dbReference>
<evidence type="ECO:0000259" key="5">
    <source>
        <dbReference type="Pfam" id="PF07992"/>
    </source>
</evidence>
<keyword evidence="6" id="KW-0223">Dioxygenase</keyword>
<protein>
    <submittedName>
        <fullName evidence="6">3-phenylpropionate/trans-cinnamate dioxygenase ferredoxin reductase subunit</fullName>
        <ecNumber evidence="6">1.18.1.3</ecNumber>
    </submittedName>
</protein>
<evidence type="ECO:0000256" key="4">
    <source>
        <dbReference type="ARBA" id="ARBA00023002"/>
    </source>
</evidence>
<dbReference type="RefSeq" id="WP_241740149.1">
    <property type="nucleotide sequence ID" value="NZ_BAABCO010000004.1"/>
</dbReference>
<dbReference type="PANTHER" id="PTHR43557">
    <property type="entry name" value="APOPTOSIS-INDUCING FACTOR 1"/>
    <property type="match status" value="1"/>
</dbReference>
<dbReference type="Pfam" id="PF07992">
    <property type="entry name" value="Pyr_redox_2"/>
    <property type="match status" value="1"/>
</dbReference>
<comment type="caution">
    <text evidence="6">The sequence shown here is derived from an EMBL/GenBank/DDBJ whole genome shotgun (WGS) entry which is preliminary data.</text>
</comment>
<dbReference type="InterPro" id="IPR023753">
    <property type="entry name" value="FAD/NAD-binding_dom"/>
</dbReference>
<keyword evidence="7" id="KW-1185">Reference proteome</keyword>
<dbReference type="GO" id="GO:0051213">
    <property type="term" value="F:dioxygenase activity"/>
    <property type="evidence" value="ECO:0007669"/>
    <property type="project" value="UniProtKB-KW"/>
</dbReference>
<keyword evidence="3" id="KW-0274">FAD</keyword>
<evidence type="ECO:0000313" key="7">
    <source>
        <dbReference type="Proteomes" id="UP000549113"/>
    </source>
</evidence>